<dbReference type="RefSeq" id="WP_195485190.1">
    <property type="nucleotide sequence ID" value="NZ_CALEGY010000018.1"/>
</dbReference>
<proteinExistence type="predicted"/>
<sequence length="764" mass="85175">MKLRNIISIVTAGLFMMSSCTDEELIDSSTPDSGLSISLTTKGVMTKAAADGYTHSTPDEIKINTCVIAFFDVNTNERVGFSYNTFEAASGNLEDGRAYYSVSNILVKGGTYNMLVLANSSLSQEAIQAANTYSAFKALKETLQDQGAATFDAANLVKFGEKEVTINKGEANEIQVELTQLAARIDLSFKVNVPAEEVGTPVVEEKWTMDALKELVTTKNPITYKPGSSEPGECKMHSHTGKWLYVPNNTKTTTITKKSWLFVINKVTVSNVVLRSGAFMSTSETAENANDTKKYLVKDFEVASSGSTTTLPFYTYEKTYNPQANPLTIKVDGNLKYGTFEEKTVETFSAEYQWISDNGGQGWGKKGYFDNKTVISSETKTTQEMTKTIDNMEKSYKLAFNPAKSADCNTNGVVHGNLYDVVGTIDVNTREAKFNWTLKPWNVRHREISVDIVDPAFLVVANTEMTMPNITSISTMFQSSSPITISNEQVSNGTSNSNLKYTITKSDGNSGSIDISSELPINFVPKEISFTVTNEEGLSENVKVHQYPPLYIANETTGVSWSDNQGQNNKKMYTFKSLIANFTSFPLPDDRNNVGENSDRWKRRTEYTNFMQNNAVLAYPETNSKTETFYSTGYADRKYYSNQKVIETVENTENEYKVSPNFMLASQAGMNSPSSIYDNKKEFCRHYREYTEDGIEYGAGEWRMPTKAELYLIDILQNVKRCDVKKILEGGAYWVANTNIVIMLDPRTSNNETSAAVRCVRDIK</sequence>
<gene>
    <name evidence="2" type="ORF">PQG89_09790</name>
</gene>
<evidence type="ECO:0000313" key="3">
    <source>
        <dbReference type="Proteomes" id="UP001213646"/>
    </source>
</evidence>
<organism evidence="2 3">
    <name type="scientific">Parabacteroides johnsonii</name>
    <dbReference type="NCBI Taxonomy" id="387661"/>
    <lineage>
        <taxon>Bacteria</taxon>
        <taxon>Pseudomonadati</taxon>
        <taxon>Bacteroidota</taxon>
        <taxon>Bacteroidia</taxon>
        <taxon>Bacteroidales</taxon>
        <taxon>Tannerellaceae</taxon>
        <taxon>Parabacteroides</taxon>
    </lineage>
</organism>
<comment type="caution">
    <text evidence="2">The sequence shown here is derived from an EMBL/GenBank/DDBJ whole genome shotgun (WGS) entry which is preliminary data.</text>
</comment>
<accession>A0AAW6I4X8</accession>
<evidence type="ECO:0000313" key="2">
    <source>
        <dbReference type="EMBL" id="MDC7149714.1"/>
    </source>
</evidence>
<reference evidence="2" key="1">
    <citation type="submission" date="2023-01" db="EMBL/GenBank/DDBJ databases">
        <title>Exploring GABA producing Bacteroides strains toward improving mental health.</title>
        <authorList>
            <person name="Yousuf B."/>
            <person name="Bouhlel N.E."/>
            <person name="Mottawea W."/>
            <person name="Hammami R."/>
        </authorList>
    </citation>
    <scope>NUCLEOTIDE SEQUENCE</scope>
    <source>
        <strain evidence="2">UO.H1047</strain>
    </source>
</reference>
<dbReference type="EMBL" id="JAQPYX010000079">
    <property type="protein sequence ID" value="MDC7149714.1"/>
    <property type="molecule type" value="Genomic_DNA"/>
</dbReference>
<protein>
    <recommendedName>
        <fullName evidence="1">Major fimbrium tip subunit FimD third Ig-like domain-containing protein</fullName>
    </recommendedName>
</protein>
<evidence type="ECO:0000259" key="1">
    <source>
        <dbReference type="Pfam" id="PF26306"/>
    </source>
</evidence>
<dbReference type="InterPro" id="IPR058822">
    <property type="entry name" value="Ig-like_FimD_3rd"/>
</dbReference>
<dbReference type="AlphaFoldDB" id="A0AAW6I4X8"/>
<feature type="domain" description="Major fimbrium tip subunit FimD third Ig-like" evidence="1">
    <location>
        <begin position="459"/>
        <end position="549"/>
    </location>
</feature>
<name>A0AAW6I4X8_9BACT</name>
<dbReference type="Proteomes" id="UP001213646">
    <property type="component" value="Unassembled WGS sequence"/>
</dbReference>
<dbReference type="Gene3D" id="2.60.40.2580">
    <property type="match status" value="1"/>
</dbReference>
<dbReference type="PROSITE" id="PS51257">
    <property type="entry name" value="PROKAR_LIPOPROTEIN"/>
    <property type="match status" value="1"/>
</dbReference>
<dbReference type="Pfam" id="PF26306">
    <property type="entry name" value="FimD_3rd"/>
    <property type="match status" value="1"/>
</dbReference>